<feature type="transmembrane region" description="Helical" evidence="7">
    <location>
        <begin position="60"/>
        <end position="78"/>
    </location>
</feature>
<dbReference type="Gene3D" id="1.10.3720.10">
    <property type="entry name" value="MetI-like"/>
    <property type="match status" value="1"/>
</dbReference>
<evidence type="ECO:0000313" key="8">
    <source>
        <dbReference type="EMBL" id="OGG94923.1"/>
    </source>
</evidence>
<feature type="transmembrane region" description="Helical" evidence="7">
    <location>
        <begin position="12"/>
        <end position="29"/>
    </location>
</feature>
<feature type="transmembrane region" description="Helical" evidence="7">
    <location>
        <begin position="35"/>
        <end position="53"/>
    </location>
</feature>
<accession>A0A1F6G9Y4</accession>
<dbReference type="EMBL" id="MFNE01000030">
    <property type="protein sequence ID" value="OGG94923.1"/>
    <property type="molecule type" value="Genomic_DNA"/>
</dbReference>
<evidence type="ECO:0000256" key="2">
    <source>
        <dbReference type="ARBA" id="ARBA00022448"/>
    </source>
</evidence>
<comment type="subcellular location">
    <subcellularLocation>
        <location evidence="1">Cell membrane</location>
        <topology evidence="1">Multi-pass membrane protein</topology>
    </subcellularLocation>
</comment>
<dbReference type="InterPro" id="IPR035906">
    <property type="entry name" value="MetI-like_sf"/>
</dbReference>
<sequence length="344" mass="37641">MPLNPKGWFHPLVLLCWVGFLPFVFAVFSPFSGHAVKLGLVFLSMTGLAYLVFNLKRSMLWAVLLVLPIYGFTCLGYADPDFYLKAAAASGYQQILGPSAKLWLGSDYEGRDILATLVLGGKNAYTVGLYCCLTALLLGIPFGLGLTSKKPWIKYPCFWVVQFYEIVPQIFFVLIVLGVYNFWAAASAGERLIDSYSLPIAGVAIGLSSLPSIARIIENRIFLLKSERFVLALESSNVNRTKILLYNLLWKNCTAEILIQTTFLFGSALLLESALSFAFEIGFGDLGTGGYQSWGKLLAEARRSILFGENAWIVLPPILATLISIMGVNALGQRLAQSSSGTGD</sequence>
<protein>
    <recommendedName>
        <fullName evidence="10">ABC transmembrane type-1 domain-containing protein</fullName>
    </recommendedName>
</protein>
<proteinExistence type="predicted"/>
<feature type="transmembrane region" description="Helical" evidence="7">
    <location>
        <begin position="311"/>
        <end position="331"/>
    </location>
</feature>
<keyword evidence="4 7" id="KW-0812">Transmembrane</keyword>
<dbReference type="GO" id="GO:0005886">
    <property type="term" value="C:plasma membrane"/>
    <property type="evidence" value="ECO:0007669"/>
    <property type="project" value="UniProtKB-SubCell"/>
</dbReference>
<dbReference type="PANTHER" id="PTHR43386">
    <property type="entry name" value="OLIGOPEPTIDE TRANSPORT SYSTEM PERMEASE PROTEIN APPC"/>
    <property type="match status" value="1"/>
</dbReference>
<dbReference type="SUPFAM" id="SSF161098">
    <property type="entry name" value="MetI-like"/>
    <property type="match status" value="1"/>
</dbReference>
<dbReference type="STRING" id="1817772.A2527_06180"/>
<gene>
    <name evidence="8" type="ORF">A2527_06180</name>
</gene>
<dbReference type="InterPro" id="IPR050366">
    <property type="entry name" value="BP-dependent_transpt_permease"/>
</dbReference>
<organism evidence="8 9">
    <name type="scientific">Candidatus Lambdaproteobacteria bacterium RIFOXYD2_FULL_50_16</name>
    <dbReference type="NCBI Taxonomy" id="1817772"/>
    <lineage>
        <taxon>Bacteria</taxon>
        <taxon>Pseudomonadati</taxon>
        <taxon>Pseudomonadota</taxon>
        <taxon>Candidatus Lambdaproteobacteria</taxon>
    </lineage>
</organism>
<evidence type="ECO:0000256" key="7">
    <source>
        <dbReference type="SAM" id="Phobius"/>
    </source>
</evidence>
<dbReference type="PANTHER" id="PTHR43386:SF1">
    <property type="entry name" value="D,D-DIPEPTIDE TRANSPORT SYSTEM PERMEASE PROTEIN DDPC-RELATED"/>
    <property type="match status" value="1"/>
</dbReference>
<dbReference type="Proteomes" id="UP000178449">
    <property type="component" value="Unassembled WGS sequence"/>
</dbReference>
<name>A0A1F6G9Y4_9PROT</name>
<keyword evidence="2" id="KW-0813">Transport</keyword>
<comment type="caution">
    <text evidence="8">The sequence shown here is derived from an EMBL/GenBank/DDBJ whole genome shotgun (WGS) entry which is preliminary data.</text>
</comment>
<reference evidence="8 9" key="1">
    <citation type="journal article" date="2016" name="Nat. Commun.">
        <title>Thousands of microbial genomes shed light on interconnected biogeochemical processes in an aquifer system.</title>
        <authorList>
            <person name="Anantharaman K."/>
            <person name="Brown C.T."/>
            <person name="Hug L.A."/>
            <person name="Sharon I."/>
            <person name="Castelle C.J."/>
            <person name="Probst A.J."/>
            <person name="Thomas B.C."/>
            <person name="Singh A."/>
            <person name="Wilkins M.J."/>
            <person name="Karaoz U."/>
            <person name="Brodie E.L."/>
            <person name="Williams K.H."/>
            <person name="Hubbard S.S."/>
            <person name="Banfield J.F."/>
        </authorList>
    </citation>
    <scope>NUCLEOTIDE SEQUENCE [LARGE SCALE GENOMIC DNA]</scope>
</reference>
<dbReference type="GO" id="GO:0055085">
    <property type="term" value="P:transmembrane transport"/>
    <property type="evidence" value="ECO:0007669"/>
    <property type="project" value="InterPro"/>
</dbReference>
<keyword evidence="5 7" id="KW-1133">Transmembrane helix</keyword>
<evidence type="ECO:0000256" key="6">
    <source>
        <dbReference type="ARBA" id="ARBA00023136"/>
    </source>
</evidence>
<keyword evidence="6 7" id="KW-0472">Membrane</keyword>
<evidence type="ECO:0000256" key="1">
    <source>
        <dbReference type="ARBA" id="ARBA00004651"/>
    </source>
</evidence>
<dbReference type="InterPro" id="IPR000515">
    <property type="entry name" value="MetI-like"/>
</dbReference>
<evidence type="ECO:0000256" key="4">
    <source>
        <dbReference type="ARBA" id="ARBA00022692"/>
    </source>
</evidence>
<feature type="transmembrane region" description="Helical" evidence="7">
    <location>
        <begin position="127"/>
        <end position="146"/>
    </location>
</feature>
<keyword evidence="3" id="KW-1003">Cell membrane</keyword>
<dbReference type="AlphaFoldDB" id="A0A1F6G9Y4"/>
<evidence type="ECO:0000313" key="9">
    <source>
        <dbReference type="Proteomes" id="UP000178449"/>
    </source>
</evidence>
<dbReference type="CDD" id="cd06261">
    <property type="entry name" value="TM_PBP2"/>
    <property type="match status" value="1"/>
</dbReference>
<feature type="transmembrane region" description="Helical" evidence="7">
    <location>
        <begin position="158"/>
        <end position="184"/>
    </location>
</feature>
<evidence type="ECO:0000256" key="3">
    <source>
        <dbReference type="ARBA" id="ARBA00022475"/>
    </source>
</evidence>
<feature type="transmembrane region" description="Helical" evidence="7">
    <location>
        <begin position="196"/>
        <end position="217"/>
    </location>
</feature>
<evidence type="ECO:0000256" key="5">
    <source>
        <dbReference type="ARBA" id="ARBA00022989"/>
    </source>
</evidence>
<evidence type="ECO:0008006" key="10">
    <source>
        <dbReference type="Google" id="ProtNLM"/>
    </source>
</evidence>